<organism evidence="4 5">
    <name type="scientific">Cardamine amara subsp. amara</name>
    <dbReference type="NCBI Taxonomy" id="228776"/>
    <lineage>
        <taxon>Eukaryota</taxon>
        <taxon>Viridiplantae</taxon>
        <taxon>Streptophyta</taxon>
        <taxon>Embryophyta</taxon>
        <taxon>Tracheophyta</taxon>
        <taxon>Spermatophyta</taxon>
        <taxon>Magnoliopsida</taxon>
        <taxon>eudicotyledons</taxon>
        <taxon>Gunneridae</taxon>
        <taxon>Pentapetalae</taxon>
        <taxon>rosids</taxon>
        <taxon>malvids</taxon>
        <taxon>Brassicales</taxon>
        <taxon>Brassicaceae</taxon>
        <taxon>Cardamineae</taxon>
        <taxon>Cardamine</taxon>
    </lineage>
</organism>
<dbReference type="InterPro" id="IPR013792">
    <property type="entry name" value="RNA3'P_cycl/enolpyr_Trfase_a/b"/>
</dbReference>
<dbReference type="InterPro" id="IPR001986">
    <property type="entry name" value="Enolpyruvate_Tfrase_dom"/>
</dbReference>
<comment type="catalytic activity">
    <reaction evidence="2">
        <text>3-phosphoshikimate + phosphoenolpyruvate = 5-O-(1-carboxyvinyl)-3-phosphoshikimate + phosphate</text>
        <dbReference type="Rhea" id="RHEA:21256"/>
        <dbReference type="ChEBI" id="CHEBI:43474"/>
        <dbReference type="ChEBI" id="CHEBI:57701"/>
        <dbReference type="ChEBI" id="CHEBI:58702"/>
        <dbReference type="ChEBI" id="CHEBI:145989"/>
        <dbReference type="EC" id="2.5.1.19"/>
    </reaction>
</comment>
<protein>
    <recommendedName>
        <fullName evidence="2">3-phosphoshikimate 1-carboxyvinyltransferase</fullName>
        <ecNumber evidence="2">2.5.1.19</ecNumber>
    </recommendedName>
</protein>
<evidence type="ECO:0000259" key="3">
    <source>
        <dbReference type="Pfam" id="PF00275"/>
    </source>
</evidence>
<name>A0ABD1BPX7_CARAN</name>
<reference evidence="4 5" key="1">
    <citation type="submission" date="2024-04" db="EMBL/GenBank/DDBJ databases">
        <title>Genome assembly C_amara_ONT_v2.</title>
        <authorList>
            <person name="Yant L."/>
            <person name="Moore C."/>
            <person name="Slenker M."/>
        </authorList>
    </citation>
    <scope>NUCLEOTIDE SEQUENCE [LARGE SCALE GENOMIC DNA]</scope>
    <source>
        <tissue evidence="4">Leaf</tissue>
    </source>
</reference>
<sequence>MKGDVKFAEVLEKMGCEVTWTENTVTVTGPSKDDFGMRHIYAVDVNMNKMPDVAMTLAVVALFADGQTTIRDVASWRVKETERMIAICTELRKMGAIVEEGPDYCVITPPEKLKTAEIDTYDDHRMAMAFSLVASGDVPITIKDPSCTRKTFPGNFQVLERFTKH</sequence>
<accession>A0ABD1BPX7</accession>
<dbReference type="InterPro" id="IPR023193">
    <property type="entry name" value="EPSP_synthase_CS"/>
</dbReference>
<dbReference type="InterPro" id="IPR036968">
    <property type="entry name" value="Enolpyruvate_Tfrase_sf"/>
</dbReference>
<feature type="domain" description="Enolpyruvate transferase" evidence="3">
    <location>
        <begin position="2"/>
        <end position="159"/>
    </location>
</feature>
<keyword evidence="5" id="KW-1185">Reference proteome</keyword>
<evidence type="ECO:0000256" key="1">
    <source>
        <dbReference type="ARBA" id="ARBA00022679"/>
    </source>
</evidence>
<dbReference type="Pfam" id="PF00275">
    <property type="entry name" value="EPSP_synthase"/>
    <property type="match status" value="1"/>
</dbReference>
<comment type="pathway">
    <text evidence="2">Metabolic intermediate biosynthesis; chorismate biosynthesis; chorismate from D-erythrose 4-phosphate and phosphoenolpyruvate: step 6/7.</text>
</comment>
<dbReference type="SUPFAM" id="SSF55205">
    <property type="entry name" value="EPT/RTPC-like"/>
    <property type="match status" value="1"/>
</dbReference>
<dbReference type="PANTHER" id="PTHR21090:SF5">
    <property type="entry name" value="PENTAFUNCTIONAL AROM POLYPEPTIDE"/>
    <property type="match status" value="1"/>
</dbReference>
<dbReference type="Proteomes" id="UP001558713">
    <property type="component" value="Unassembled WGS sequence"/>
</dbReference>
<dbReference type="GO" id="GO:0003866">
    <property type="term" value="F:3-phosphoshikimate 1-carboxyvinyltransferase activity"/>
    <property type="evidence" value="ECO:0007669"/>
    <property type="project" value="UniProtKB-UniRule"/>
</dbReference>
<evidence type="ECO:0000313" key="4">
    <source>
        <dbReference type="EMBL" id="KAL1219218.1"/>
    </source>
</evidence>
<dbReference type="GO" id="GO:0008652">
    <property type="term" value="P:amino acid biosynthetic process"/>
    <property type="evidence" value="ECO:0007669"/>
    <property type="project" value="UniProtKB-KW"/>
</dbReference>
<dbReference type="Gene3D" id="3.65.10.10">
    <property type="entry name" value="Enolpyruvate transferase domain"/>
    <property type="match status" value="1"/>
</dbReference>
<dbReference type="GO" id="GO:0009423">
    <property type="term" value="P:chorismate biosynthetic process"/>
    <property type="evidence" value="ECO:0007669"/>
    <property type="project" value="UniProtKB-UniRule"/>
</dbReference>
<keyword evidence="2" id="KW-0028">Amino-acid biosynthesis</keyword>
<keyword evidence="1 2" id="KW-0808">Transferase</keyword>
<dbReference type="AlphaFoldDB" id="A0ABD1BPX7"/>
<comment type="similarity">
    <text evidence="2">Belongs to the EPSP synthase family.</text>
</comment>
<comment type="caution">
    <text evidence="4">The sequence shown here is derived from an EMBL/GenBank/DDBJ whole genome shotgun (WGS) entry which is preliminary data.</text>
</comment>
<proteinExistence type="inferred from homology"/>
<dbReference type="PANTHER" id="PTHR21090">
    <property type="entry name" value="AROM/DEHYDROQUINATE SYNTHASE"/>
    <property type="match status" value="1"/>
</dbReference>
<dbReference type="PROSITE" id="PS00885">
    <property type="entry name" value="EPSP_SYNTHASE_2"/>
    <property type="match status" value="1"/>
</dbReference>
<keyword evidence="2" id="KW-0057">Aromatic amino acid biosynthesis</keyword>
<evidence type="ECO:0000256" key="2">
    <source>
        <dbReference type="RuleBase" id="RU004164"/>
    </source>
</evidence>
<dbReference type="GO" id="GO:0009073">
    <property type="term" value="P:aromatic amino acid family biosynthetic process"/>
    <property type="evidence" value="ECO:0007669"/>
    <property type="project" value="UniProtKB-UniRule"/>
</dbReference>
<dbReference type="EMBL" id="JBANAX010000187">
    <property type="protein sequence ID" value="KAL1219218.1"/>
    <property type="molecule type" value="Genomic_DNA"/>
</dbReference>
<evidence type="ECO:0000313" key="5">
    <source>
        <dbReference type="Proteomes" id="UP001558713"/>
    </source>
</evidence>
<gene>
    <name evidence="4" type="ORF">V5N11_000598</name>
</gene>
<dbReference type="EC" id="2.5.1.19" evidence="2"/>